<organism evidence="2 3">
    <name type="scientific">Streptococcus canis FSL Z3-227</name>
    <dbReference type="NCBI Taxonomy" id="482234"/>
    <lineage>
        <taxon>Bacteria</taxon>
        <taxon>Bacillati</taxon>
        <taxon>Bacillota</taxon>
        <taxon>Bacilli</taxon>
        <taxon>Lactobacillales</taxon>
        <taxon>Streptococcaceae</taxon>
        <taxon>Streptococcus</taxon>
    </lineage>
</organism>
<comment type="caution">
    <text evidence="2">The sequence shown here is derived from an EMBL/GenBank/DDBJ whole genome shotgun (WGS) entry which is preliminary data.</text>
</comment>
<gene>
    <name evidence="2" type="ORF">SCAZ3_03450</name>
</gene>
<evidence type="ECO:0000256" key="1">
    <source>
        <dbReference type="SAM" id="Phobius"/>
    </source>
</evidence>
<accession>A0AAV3FQL5</accession>
<evidence type="ECO:0000313" key="2">
    <source>
        <dbReference type="EMBL" id="EIQ81448.1"/>
    </source>
</evidence>
<sequence>MSLIFWKFTEVTKYTLIAQTVAKSLVIVNCFYAIIDSILKKVILSR</sequence>
<dbReference type="EMBL" id="AIDX01000001">
    <property type="protein sequence ID" value="EIQ81448.1"/>
    <property type="molecule type" value="Genomic_DNA"/>
</dbReference>
<name>A0AAV3FQL5_STRCB</name>
<protein>
    <submittedName>
        <fullName evidence="2">Uncharacterized protein</fullName>
    </submittedName>
</protein>
<keyword evidence="1" id="KW-0812">Transmembrane</keyword>
<dbReference type="Proteomes" id="UP000004423">
    <property type="component" value="Unassembled WGS sequence"/>
</dbReference>
<reference evidence="2 3" key="1">
    <citation type="journal article" date="2012" name="PLoS ONE">
        <title>Gene Repertoire Evolution of Streptococcus pyogenes Inferred from Phylogenomic Analysis with Streptococcus canis and Streptococcus dysgalactiae.</title>
        <authorList>
            <person name="Lefebure T."/>
            <person name="Richards V.P."/>
            <person name="Lang P."/>
            <person name="Pavinski-Bitar P."/>
            <person name="Stanhope M.J."/>
        </authorList>
    </citation>
    <scope>NUCLEOTIDE SEQUENCE [LARGE SCALE GENOMIC DNA]</scope>
    <source>
        <strain evidence="2 3">FSL Z3-227</strain>
    </source>
</reference>
<keyword evidence="1" id="KW-0472">Membrane</keyword>
<feature type="transmembrane region" description="Helical" evidence="1">
    <location>
        <begin position="20"/>
        <end position="39"/>
    </location>
</feature>
<evidence type="ECO:0000313" key="3">
    <source>
        <dbReference type="Proteomes" id="UP000004423"/>
    </source>
</evidence>
<keyword evidence="1" id="KW-1133">Transmembrane helix</keyword>
<dbReference type="AlphaFoldDB" id="A0AAV3FQL5"/>
<proteinExistence type="predicted"/>